<dbReference type="Proteomes" id="UP001150062">
    <property type="component" value="Unassembled WGS sequence"/>
</dbReference>
<evidence type="ECO:0000313" key="6">
    <source>
        <dbReference type="EMBL" id="KAJ6229959.1"/>
    </source>
</evidence>
<dbReference type="Gene3D" id="1.10.357.50">
    <property type="match status" value="1"/>
</dbReference>
<dbReference type="EMBL" id="JAOAOG010000315">
    <property type="protein sequence ID" value="KAJ6229959.1"/>
    <property type="molecule type" value="Genomic_DNA"/>
</dbReference>
<keyword evidence="3" id="KW-0268">Exocytosis</keyword>
<keyword evidence="7" id="KW-1185">Reference proteome</keyword>
<organism evidence="6 7">
    <name type="scientific">Anaeramoeba flamelloides</name>
    <dbReference type="NCBI Taxonomy" id="1746091"/>
    <lineage>
        <taxon>Eukaryota</taxon>
        <taxon>Metamonada</taxon>
        <taxon>Anaeramoebidae</taxon>
        <taxon>Anaeramoeba</taxon>
    </lineage>
</organism>
<feature type="region of interest" description="Disordered" evidence="5">
    <location>
        <begin position="736"/>
        <end position="762"/>
    </location>
</feature>
<keyword evidence="2" id="KW-0813">Transport</keyword>
<evidence type="ECO:0000256" key="1">
    <source>
        <dbReference type="ARBA" id="ARBA00009447"/>
    </source>
</evidence>
<dbReference type="PANTHER" id="PTHR21292:SF1">
    <property type="entry name" value="EXOCYST COMPLEX COMPONENT 3"/>
    <property type="match status" value="1"/>
</dbReference>
<feature type="coiled-coil region" evidence="4">
    <location>
        <begin position="263"/>
        <end position="290"/>
    </location>
</feature>
<protein>
    <submittedName>
        <fullName evidence="6">Exocyst complex component 3</fullName>
    </submittedName>
</protein>
<dbReference type="PANTHER" id="PTHR21292">
    <property type="entry name" value="EXOCYST COMPLEX COMPONENT SEC6-RELATED"/>
    <property type="match status" value="1"/>
</dbReference>
<evidence type="ECO:0000256" key="2">
    <source>
        <dbReference type="ARBA" id="ARBA00022448"/>
    </source>
</evidence>
<comment type="caution">
    <text evidence="6">The sequence shown here is derived from an EMBL/GenBank/DDBJ whole genome shotgun (WGS) entry which is preliminary data.</text>
</comment>
<evidence type="ECO:0000256" key="5">
    <source>
        <dbReference type="SAM" id="MobiDB-lite"/>
    </source>
</evidence>
<dbReference type="Pfam" id="PF06046">
    <property type="entry name" value="Sec6"/>
    <property type="match status" value="2"/>
</dbReference>
<evidence type="ECO:0000256" key="4">
    <source>
        <dbReference type="SAM" id="Coils"/>
    </source>
</evidence>
<dbReference type="InterPro" id="IPR010326">
    <property type="entry name" value="EXOC3/Sec6"/>
</dbReference>
<name>A0ABQ8XBP2_9EUKA</name>
<dbReference type="InterPro" id="IPR042532">
    <property type="entry name" value="EXOC3/Sec6_C"/>
</dbReference>
<evidence type="ECO:0000313" key="7">
    <source>
        <dbReference type="Proteomes" id="UP001150062"/>
    </source>
</evidence>
<keyword evidence="4" id="KW-0175">Coiled coil</keyword>
<proteinExistence type="inferred from homology"/>
<dbReference type="Gene3D" id="1.10.357.70">
    <property type="entry name" value="Exocyst complex component Sec6, C-terminal domain"/>
    <property type="match status" value="1"/>
</dbReference>
<accession>A0ABQ8XBP2</accession>
<comment type="similarity">
    <text evidence="1">Belongs to the SEC6 family.</text>
</comment>
<evidence type="ECO:0000256" key="3">
    <source>
        <dbReference type="ARBA" id="ARBA00022483"/>
    </source>
</evidence>
<gene>
    <name evidence="6" type="ORF">M0813_07180</name>
</gene>
<sequence>MTESVAKEHATQQVAETLIGGDDLKQVTQKKEDCKNEKESVDYRLLSLVRSQITKIEKGTGGIKKSYDTIKKIESNFKLICELSKNSAVLIDNYDTIRNANKIKRNLKRTSEELTGILEIPEKIENVEILLEQDESMFKIYTELCHLMKFRKQCYILIEKKTDNEEVKVDRFDKPFVFSPEKVKQSPLMIHLKKIKELSDEFLEKLWGQVEDILPLSQDDPTAVIQTMKVIYVEDQIHASLVDELDYKATFQYHLKNFVVSRFQKAKHNAENIHEQLKEVTEVIQDLEKIQTHVEPCVPKVYNITEFFANLYHNQIYLMLSNFKKKQTKLSVDGILSLINWVKKYRETLMKLEIPESNPPLLEDLGFFIKEYVSHMKKNMKQWSLNILKIDNKKCENSDFSKTYSTSTPVDLFISVNTQIETAYKTGGGGFFLFEMACAVAEVLTFFQNKLRGNLSEEKNNQNFDYLCATMNDADKCRESTMNLKDYLLTHLDPLWEKRVFTYDFDDEDDDYNENNENNNKDQEIEEEREIEKENFEIQKQNTRILNLDTVGDGFSELSKNSINRMIKLFYNDLEETFNSLFSEQWYDEESELISTTIIETFRDYLKSMKGGAIFTHLFKKIVNQTIDLFLIQYLTHLMNGQKKLEENTEKIIIEDIERYEEFFFEYLGKKVYSKFEPLRLFAELATSSLTTIIMPLGKIINKYPDFKIELAEAVLAKRIDFDRKSFLQQLETFKQNQKNNSTNPKNENTRTSIFSKLKIQN</sequence>
<reference evidence="6" key="1">
    <citation type="submission" date="2022-08" db="EMBL/GenBank/DDBJ databases">
        <title>Novel sulfate-reducing endosymbionts in the free-living metamonad Anaeramoeba.</title>
        <authorList>
            <person name="Jerlstrom-Hultqvist J."/>
            <person name="Cepicka I."/>
            <person name="Gallot-Lavallee L."/>
            <person name="Salas-Leiva D."/>
            <person name="Curtis B.A."/>
            <person name="Zahonova K."/>
            <person name="Pipaliya S."/>
            <person name="Dacks J."/>
            <person name="Roger A.J."/>
        </authorList>
    </citation>
    <scope>NUCLEOTIDE SEQUENCE</scope>
    <source>
        <strain evidence="6">Schooner1</strain>
    </source>
</reference>